<dbReference type="PANTHER" id="PTHR41534">
    <property type="entry name" value="BLR3401 PROTEIN"/>
    <property type="match status" value="1"/>
</dbReference>
<dbReference type="eggNOG" id="COG5517">
    <property type="taxonomic scope" value="Bacteria"/>
</dbReference>
<protein>
    <recommendedName>
        <fullName evidence="5">Aromatic-ring-hydroxylating dioxygenase subunit beta</fullName>
    </recommendedName>
</protein>
<evidence type="ECO:0008006" key="5">
    <source>
        <dbReference type="Google" id="ProtNLM"/>
    </source>
</evidence>
<dbReference type="PATRIC" id="fig|1280946.3.peg.2619"/>
<evidence type="ECO:0000256" key="1">
    <source>
        <dbReference type="ARBA" id="ARBA00009570"/>
    </source>
</evidence>
<dbReference type="Proteomes" id="UP000027037">
    <property type="component" value="Unassembled WGS sequence"/>
</dbReference>
<name>A0A062TZ05_9PROT</name>
<organism evidence="3 4">
    <name type="scientific">Hyphomonas beringensis</name>
    <dbReference type="NCBI Taxonomy" id="1280946"/>
    <lineage>
        <taxon>Bacteria</taxon>
        <taxon>Pseudomonadati</taxon>
        <taxon>Pseudomonadota</taxon>
        <taxon>Alphaproteobacteria</taxon>
        <taxon>Hyphomonadales</taxon>
        <taxon>Hyphomonadaceae</taxon>
        <taxon>Hyphomonas</taxon>
    </lineage>
</organism>
<gene>
    <name evidence="3" type="ORF">HY29_03530</name>
</gene>
<dbReference type="PANTHER" id="PTHR41534:SF2">
    <property type="entry name" value="3-PHENYLPROPIONATE_CINNAMIC ACID DIOXYGENASE SUBUNIT BETA"/>
    <property type="match status" value="1"/>
</dbReference>
<dbReference type="CDD" id="cd00667">
    <property type="entry name" value="ring_hydroxylating_dioxygenases_beta"/>
    <property type="match status" value="1"/>
</dbReference>
<comment type="similarity">
    <text evidence="1">Belongs to the bacterial ring-hydroxylating dioxygenase beta subunit family.</text>
</comment>
<evidence type="ECO:0000256" key="2">
    <source>
        <dbReference type="ARBA" id="ARBA00023002"/>
    </source>
</evidence>
<sequence length="173" mass="19885">MSAQKQQASASVEQPQPRSAYEDFLYEEAAMLDEWRLEEWLDLFTEESIYEVPRAGADDSADSAEDLFYISDNYFRLGHRVKRMLDKAAHAEWPRSIQSHIISNVRVTGSDEKGVHVTCRFITHRAKNDVTDTYVGHHNYILKTVSGKMRIMSKRSFLASDSLREQGKVTIIL</sequence>
<dbReference type="STRING" id="1280946.HY29_03530"/>
<dbReference type="GO" id="GO:0016491">
    <property type="term" value="F:oxidoreductase activity"/>
    <property type="evidence" value="ECO:0007669"/>
    <property type="project" value="UniProtKB-KW"/>
</dbReference>
<proteinExistence type="inferred from homology"/>
<keyword evidence="2" id="KW-0560">Oxidoreductase</keyword>
<dbReference type="GO" id="GO:0019380">
    <property type="term" value="P:3-phenylpropionate catabolic process"/>
    <property type="evidence" value="ECO:0007669"/>
    <property type="project" value="TreeGrafter"/>
</dbReference>
<dbReference type="AlphaFoldDB" id="A0A062TZ05"/>
<dbReference type="Pfam" id="PF00866">
    <property type="entry name" value="Ring_hydroxyl_B"/>
    <property type="match status" value="1"/>
</dbReference>
<dbReference type="InterPro" id="IPR000391">
    <property type="entry name" value="Rng_hydr_dOase-bsu"/>
</dbReference>
<evidence type="ECO:0000313" key="4">
    <source>
        <dbReference type="Proteomes" id="UP000027037"/>
    </source>
</evidence>
<dbReference type="OrthoDB" id="7446267at2"/>
<reference evidence="3 4" key="1">
    <citation type="journal article" date="2014" name="Antonie Van Leeuwenhoek">
        <title>Hyphomonas beringensis sp. nov. and Hyphomonas chukchiensis sp. nov., isolated from surface seawater of the Bering Sea and Chukchi Sea.</title>
        <authorList>
            <person name="Li C."/>
            <person name="Lai Q."/>
            <person name="Li G."/>
            <person name="Dong C."/>
            <person name="Wang J."/>
            <person name="Liao Y."/>
            <person name="Shao Z."/>
        </authorList>
    </citation>
    <scope>NUCLEOTIDE SEQUENCE [LARGE SCALE GENOMIC DNA]</scope>
    <source>
        <strain evidence="3 4">25B14_1</strain>
    </source>
</reference>
<dbReference type="EMBL" id="AWFF01000054">
    <property type="protein sequence ID" value="KCZ53301.1"/>
    <property type="molecule type" value="Genomic_DNA"/>
</dbReference>
<evidence type="ECO:0000313" key="3">
    <source>
        <dbReference type="EMBL" id="KCZ53301.1"/>
    </source>
</evidence>
<dbReference type="SUPFAM" id="SSF54427">
    <property type="entry name" value="NTF2-like"/>
    <property type="match status" value="1"/>
</dbReference>
<accession>A0A062TZ05</accession>
<comment type="caution">
    <text evidence="3">The sequence shown here is derived from an EMBL/GenBank/DDBJ whole genome shotgun (WGS) entry which is preliminary data.</text>
</comment>
<dbReference type="RefSeq" id="WP_051601501.1">
    <property type="nucleotide sequence ID" value="NZ_AWFF01000054.1"/>
</dbReference>
<dbReference type="Gene3D" id="3.10.450.50">
    <property type="match status" value="1"/>
</dbReference>
<dbReference type="InterPro" id="IPR032710">
    <property type="entry name" value="NTF2-like_dom_sf"/>
</dbReference>
<keyword evidence="4" id="KW-1185">Reference proteome</keyword>